<sequence>MELIARSQSAKFEYNLLLFNKIKISINIFNYFHTLNNAILTDISEYDSEMLQIKVVAVYIPTIVGFTLFNYSRTFYEQ</sequence>
<gene>
    <name evidence="2" type="ORF">CEN50_08630</name>
</gene>
<keyword evidence="1" id="KW-0812">Transmembrane</keyword>
<feature type="transmembrane region" description="Helical" evidence="1">
    <location>
        <begin position="12"/>
        <end position="32"/>
    </location>
</feature>
<evidence type="ECO:0000313" key="3">
    <source>
        <dbReference type="Proteomes" id="UP000235025"/>
    </source>
</evidence>
<evidence type="ECO:0000313" key="2">
    <source>
        <dbReference type="EMBL" id="PLZ99114.1"/>
    </source>
</evidence>
<feature type="transmembrane region" description="Helical" evidence="1">
    <location>
        <begin position="52"/>
        <end position="71"/>
    </location>
</feature>
<accession>A0A2N6KI27</accession>
<reference evidence="2 3" key="1">
    <citation type="submission" date="2017-07" db="EMBL/GenBank/DDBJ databases">
        <title>Genomes of Fischerella (Mastigocladus) sp. strains.</title>
        <authorList>
            <person name="Miller S.R."/>
        </authorList>
    </citation>
    <scope>NUCLEOTIDE SEQUENCE [LARGE SCALE GENOMIC DNA]</scope>
    <source>
        <strain evidence="2 3">CCMEE 5268</strain>
    </source>
</reference>
<comment type="caution">
    <text evidence="2">The sequence shown here is derived from an EMBL/GenBank/DDBJ whole genome shotgun (WGS) entry which is preliminary data.</text>
</comment>
<name>A0A2N6KI27_9CYAN</name>
<dbReference type="Proteomes" id="UP000235025">
    <property type="component" value="Unassembled WGS sequence"/>
</dbReference>
<dbReference type="AlphaFoldDB" id="A0A2N6KI27"/>
<keyword evidence="1" id="KW-0472">Membrane</keyword>
<keyword evidence="1" id="KW-1133">Transmembrane helix</keyword>
<organism evidence="2 3">
    <name type="scientific">Fischerella thermalis CCMEE 5268</name>
    <dbReference type="NCBI Taxonomy" id="2019662"/>
    <lineage>
        <taxon>Bacteria</taxon>
        <taxon>Bacillati</taxon>
        <taxon>Cyanobacteriota</taxon>
        <taxon>Cyanophyceae</taxon>
        <taxon>Nostocales</taxon>
        <taxon>Hapalosiphonaceae</taxon>
        <taxon>Fischerella</taxon>
    </lineage>
</organism>
<dbReference type="EMBL" id="NMQA01000090">
    <property type="protein sequence ID" value="PLZ99114.1"/>
    <property type="molecule type" value="Genomic_DNA"/>
</dbReference>
<protein>
    <submittedName>
        <fullName evidence="2">Uncharacterized protein</fullName>
    </submittedName>
</protein>
<proteinExistence type="predicted"/>
<evidence type="ECO:0000256" key="1">
    <source>
        <dbReference type="SAM" id="Phobius"/>
    </source>
</evidence>